<keyword evidence="7" id="KW-0238">DNA-binding</keyword>
<feature type="compositionally biased region" description="Polar residues" evidence="12">
    <location>
        <begin position="1110"/>
        <end position="1119"/>
    </location>
</feature>
<feature type="region of interest" description="Disordered" evidence="12">
    <location>
        <begin position="344"/>
        <end position="390"/>
    </location>
</feature>
<dbReference type="Gene3D" id="3.30.160.60">
    <property type="entry name" value="Classic Zinc Finger"/>
    <property type="match status" value="6"/>
</dbReference>
<dbReference type="GO" id="GO:0008270">
    <property type="term" value="F:zinc ion binding"/>
    <property type="evidence" value="ECO:0007669"/>
    <property type="project" value="UniProtKB-KW"/>
</dbReference>
<dbReference type="GO" id="GO:0000978">
    <property type="term" value="F:RNA polymerase II cis-regulatory region sequence-specific DNA binding"/>
    <property type="evidence" value="ECO:0007669"/>
    <property type="project" value="TreeGrafter"/>
</dbReference>
<keyword evidence="11" id="KW-0175">Coiled coil</keyword>
<dbReference type="SUPFAM" id="SSF57667">
    <property type="entry name" value="beta-beta-alpha zinc fingers"/>
    <property type="match status" value="4"/>
</dbReference>
<feature type="compositionally biased region" description="Polar residues" evidence="12">
    <location>
        <begin position="1173"/>
        <end position="1184"/>
    </location>
</feature>
<feature type="compositionally biased region" description="Polar residues" evidence="12">
    <location>
        <begin position="552"/>
        <end position="571"/>
    </location>
</feature>
<dbReference type="InterPro" id="IPR013087">
    <property type="entry name" value="Znf_C2H2_type"/>
</dbReference>
<feature type="domain" description="C2H2-type" evidence="13">
    <location>
        <begin position="1317"/>
        <end position="1344"/>
    </location>
</feature>
<dbReference type="Pfam" id="PF00096">
    <property type="entry name" value="zf-C2H2"/>
    <property type="match status" value="5"/>
</dbReference>
<feature type="region of interest" description="Disordered" evidence="12">
    <location>
        <begin position="1009"/>
        <end position="1192"/>
    </location>
</feature>
<feature type="compositionally biased region" description="Polar residues" evidence="12">
    <location>
        <begin position="238"/>
        <end position="254"/>
    </location>
</feature>
<feature type="domain" description="C2H2-type" evidence="13">
    <location>
        <begin position="1430"/>
        <end position="1457"/>
    </location>
</feature>
<evidence type="ECO:0000313" key="15">
    <source>
        <dbReference type="RefSeq" id="XP_028256261.1"/>
    </source>
</evidence>
<evidence type="ECO:0000256" key="5">
    <source>
        <dbReference type="ARBA" id="ARBA00022833"/>
    </source>
</evidence>
<feature type="compositionally biased region" description="Polar residues" evidence="12">
    <location>
        <begin position="657"/>
        <end position="666"/>
    </location>
</feature>
<dbReference type="GeneID" id="114432430"/>
<dbReference type="FunFam" id="3.30.160.60:FF:000322">
    <property type="entry name" value="GDNF-inducible zinc finger protein 1"/>
    <property type="match status" value="1"/>
</dbReference>
<feature type="compositionally biased region" description="Polar residues" evidence="12">
    <location>
        <begin position="1073"/>
        <end position="1094"/>
    </location>
</feature>
<name>A0A6P7HVX1_9TELE</name>
<feature type="compositionally biased region" description="Low complexity" evidence="12">
    <location>
        <begin position="645"/>
        <end position="656"/>
    </location>
</feature>
<feature type="domain" description="C2H2-type" evidence="13">
    <location>
        <begin position="1373"/>
        <end position="1401"/>
    </location>
</feature>
<feature type="compositionally biased region" description="Low complexity" evidence="12">
    <location>
        <begin position="572"/>
        <end position="587"/>
    </location>
</feature>
<keyword evidence="14" id="KW-1185">Reference proteome</keyword>
<evidence type="ECO:0000256" key="10">
    <source>
        <dbReference type="PROSITE-ProRule" id="PRU00042"/>
    </source>
</evidence>
<evidence type="ECO:0000256" key="9">
    <source>
        <dbReference type="ARBA" id="ARBA00023242"/>
    </source>
</evidence>
<protein>
    <submittedName>
        <fullName evidence="15">Uncharacterized protein LOC114432430 isoform X2</fullName>
    </submittedName>
</protein>
<keyword evidence="2" id="KW-0479">Metal-binding</keyword>
<evidence type="ECO:0000256" key="7">
    <source>
        <dbReference type="ARBA" id="ARBA00023125"/>
    </source>
</evidence>
<keyword evidence="6" id="KW-0805">Transcription regulation</keyword>
<proteinExistence type="predicted"/>
<evidence type="ECO:0000256" key="2">
    <source>
        <dbReference type="ARBA" id="ARBA00022723"/>
    </source>
</evidence>
<feature type="region of interest" description="Disordered" evidence="12">
    <location>
        <begin position="643"/>
        <end position="666"/>
    </location>
</feature>
<sequence>MSADDFQAMYASVMESMLKNAVAETTKLFEKMVDELKAEISKIKKENEDLKTRCSKFENASSRPVVDKGERSHCAPAQSDDCGKRDSAVQCDLVPFHTVLVEQCQPLSHGLLQNYAYEEMEDGLLEHRQEKSHDSSSESELQEDDLDTLVLSESTGSPQALESEYEEPPMIGECSTEEVTYPQKDDLTCSVKEGVQGSQNWSHDPEPSVVISLAEINNIEEEDDEKMQEEHTTAEKMMSQQHQGQTSGDGQTDVNEQHTDVQLGESSLVNIEEEETCVKELDDGANLKLSVCSKNEVFHLSSADKDSSVDTVSISSSNLDFQPEETSSVCTQPVQDRADTVAEDMMNGSPPSCVSESEKHNTSNSQEPSVEVEEEPVEAPPGTSVHLKKRHNSVTLQDALLFVEAMNQTVEKTFPFPQRMEPIQTQSASCMNTPKIPAEVSADPMTPLIPVHAVATPGVTLYIRDAPSPKEAKVQILAVTPTQQHSSTPFDTSLNSSSVAATKTAAESLRHAVTSTVANGKLVTVGTHRIIIVPRPASSFAFNQIALLSSTQHPTVSSTAAQNTGTPPTSMLTQSSPGTPSLSSASQKTEITPTTSVPVVHTQVTTTSENPPPQKIKIIIPRRSSVVTLQKYRSQINCLTEKTQSAAPTAPAGSTPHLTSQESSVLATGETVLPQNTENITDSLSESQESGALATESQESSALATESQESSALATESQESSALATESRESRDFATESQESGALATESQESGVLATESQESGVLATESRESGVLATESRESRDFATESRESSALATESRESRDFATGETVLPQNTENITDSLSESQESGVLATESRESGVLATESRESSVLATGETVLPQNTENITDSLESLSHSADACEAETCSELKTSDDSTSVSPVVQQKLSAVVRLTRLPFSISTEESISVSKLQLKDFYKDGKQASLSHSISYSEMTSVSPETCPSFDDGQPDLPVESTLNKARSGDCPDDEGSYTQTSVCDRRRLKINSLVSRLQSHLKTHSQARGTKTHTEKENTAVGSEEPQSESDGVSDKNQMGARKVTGRGRSLAAGPERSTKESTSPQKINLTSLSPRRSSSGRESIAERIKESPRTPPYSGSCTTPQRSSKESFNPKRISAGTSPDMSGRLRSSSFINDGPSSKKIKRESSSFSPMRGRLSNGETCSPSVKSPQQDRRRGKCTLVSKARLIQEGQKKNHNVVNALKVAKAARAKMIAKIKCSNTSKLQTRKSARNEVNPKVVKRCKTTGVWIPPTSEEFKKVLEKEKESLPPVTPKPVQHPVVLKPGPFLSPLQPLSVIGRHLLRNQCGVCGRVLSNTAALESHVSLHAEHRPFSCSSCGKTFPDLKSFKRHGRVHQNGKIYKCPQCGKGFAYKFGLTKHIEMVHGKIKPFSCHICKKKFFTNRDLVIHLRSHTGEKPFQCNLCDKKFIRGVELNVHLRWHNGEKRHWCPYCGKGFLDYNNLKRHKYTHTGEKPHPCPHCPKHFTQSGHLKKHVKNVHKVK</sequence>
<evidence type="ECO:0000256" key="11">
    <source>
        <dbReference type="SAM" id="Coils"/>
    </source>
</evidence>
<evidence type="ECO:0000256" key="4">
    <source>
        <dbReference type="ARBA" id="ARBA00022771"/>
    </source>
</evidence>
<dbReference type="PROSITE" id="PS50157">
    <property type="entry name" value="ZINC_FINGER_C2H2_2"/>
    <property type="match status" value="7"/>
</dbReference>
<feature type="coiled-coil region" evidence="11">
    <location>
        <begin position="26"/>
        <end position="60"/>
    </location>
</feature>
<feature type="domain" description="C2H2-type" evidence="13">
    <location>
        <begin position="1345"/>
        <end position="1372"/>
    </location>
</feature>
<dbReference type="SMART" id="SM00355">
    <property type="entry name" value="ZnF_C2H2"/>
    <property type="match status" value="7"/>
</dbReference>
<keyword evidence="3" id="KW-0677">Repeat</keyword>
<dbReference type="RefSeq" id="XP_028256261.1">
    <property type="nucleotide sequence ID" value="XM_028400460.1"/>
</dbReference>
<dbReference type="FunFam" id="3.30.160.60:FF:002343">
    <property type="entry name" value="Zinc finger protein 33A"/>
    <property type="match status" value="1"/>
</dbReference>
<feature type="domain" description="C2H2-type" evidence="13">
    <location>
        <begin position="1402"/>
        <end position="1429"/>
    </location>
</feature>
<comment type="subcellular location">
    <subcellularLocation>
        <location evidence="1">Nucleus</location>
    </subcellularLocation>
</comment>
<keyword evidence="9" id="KW-0539">Nucleus</keyword>
<keyword evidence="8" id="KW-0804">Transcription</keyword>
<feature type="region of interest" description="Disordered" evidence="12">
    <location>
        <begin position="952"/>
        <end position="993"/>
    </location>
</feature>
<organism evidence="14 15">
    <name type="scientific">Parambassis ranga</name>
    <name type="common">Indian glassy fish</name>
    <dbReference type="NCBI Taxonomy" id="210632"/>
    <lineage>
        <taxon>Eukaryota</taxon>
        <taxon>Metazoa</taxon>
        <taxon>Chordata</taxon>
        <taxon>Craniata</taxon>
        <taxon>Vertebrata</taxon>
        <taxon>Euteleostomi</taxon>
        <taxon>Actinopterygii</taxon>
        <taxon>Neopterygii</taxon>
        <taxon>Teleostei</taxon>
        <taxon>Neoteleostei</taxon>
        <taxon>Acanthomorphata</taxon>
        <taxon>Ovalentaria</taxon>
        <taxon>Ambassidae</taxon>
        <taxon>Parambassis</taxon>
    </lineage>
</organism>
<keyword evidence="5" id="KW-0862">Zinc</keyword>
<keyword evidence="4 10" id="KW-0863">Zinc-finger</keyword>
<evidence type="ECO:0000256" key="12">
    <source>
        <dbReference type="SAM" id="MobiDB-lite"/>
    </source>
</evidence>
<feature type="compositionally biased region" description="Basic and acidic residues" evidence="12">
    <location>
        <begin position="1096"/>
        <end position="1105"/>
    </location>
</feature>
<dbReference type="GO" id="GO:0000981">
    <property type="term" value="F:DNA-binding transcription factor activity, RNA polymerase II-specific"/>
    <property type="evidence" value="ECO:0007669"/>
    <property type="project" value="TreeGrafter"/>
</dbReference>
<evidence type="ECO:0000256" key="1">
    <source>
        <dbReference type="ARBA" id="ARBA00004123"/>
    </source>
</evidence>
<reference evidence="15" key="1">
    <citation type="submission" date="2025-08" db="UniProtKB">
        <authorList>
            <consortium name="RefSeq"/>
        </authorList>
    </citation>
    <scope>IDENTIFICATION</scope>
</reference>
<feature type="compositionally biased region" description="Polar residues" evidence="12">
    <location>
        <begin position="684"/>
        <end position="724"/>
    </location>
</feature>
<evidence type="ECO:0000256" key="3">
    <source>
        <dbReference type="ARBA" id="ARBA00022737"/>
    </source>
</evidence>
<feature type="region of interest" description="Disordered" evidence="12">
    <location>
        <begin position="220"/>
        <end position="254"/>
    </location>
</feature>
<feature type="compositionally biased region" description="Basic and acidic residues" evidence="12">
    <location>
        <begin position="776"/>
        <end position="789"/>
    </location>
</feature>
<dbReference type="InterPro" id="IPR036236">
    <property type="entry name" value="Znf_C2H2_sf"/>
</dbReference>
<evidence type="ECO:0000313" key="14">
    <source>
        <dbReference type="Proteomes" id="UP000515145"/>
    </source>
</evidence>
<evidence type="ECO:0000256" key="6">
    <source>
        <dbReference type="ARBA" id="ARBA00023015"/>
    </source>
</evidence>
<dbReference type="GO" id="GO:0005634">
    <property type="term" value="C:nucleus"/>
    <property type="evidence" value="ECO:0007669"/>
    <property type="project" value="UniProtKB-SubCell"/>
</dbReference>
<feature type="region of interest" description="Disordered" evidence="12">
    <location>
        <begin position="684"/>
        <end position="847"/>
    </location>
</feature>
<feature type="compositionally biased region" description="Polar residues" evidence="12">
    <location>
        <begin position="588"/>
        <end position="609"/>
    </location>
</feature>
<feature type="compositionally biased region" description="Polar residues" evidence="12">
    <location>
        <begin position="810"/>
        <end position="827"/>
    </location>
</feature>
<feature type="compositionally biased region" description="Polar residues" evidence="12">
    <location>
        <begin position="1132"/>
        <end position="1152"/>
    </location>
</feature>
<feature type="region of interest" description="Disordered" evidence="12">
    <location>
        <begin position="552"/>
        <end position="615"/>
    </location>
</feature>
<dbReference type="Proteomes" id="UP000515145">
    <property type="component" value="Chromosome 1"/>
</dbReference>
<evidence type="ECO:0000256" key="8">
    <source>
        <dbReference type="ARBA" id="ARBA00023163"/>
    </source>
</evidence>
<feature type="domain" description="C2H2-type" evidence="13">
    <location>
        <begin position="1458"/>
        <end position="1485"/>
    </location>
</feature>
<dbReference type="PROSITE" id="PS00028">
    <property type="entry name" value="ZINC_FINGER_C2H2_1"/>
    <property type="match status" value="7"/>
</dbReference>
<dbReference type="PANTHER" id="PTHR23235:SF120">
    <property type="entry name" value="KRUPPEL-LIKE FACTOR 15"/>
    <property type="match status" value="1"/>
</dbReference>
<dbReference type="PANTHER" id="PTHR23235">
    <property type="entry name" value="KRUEPPEL-LIKE TRANSCRIPTION FACTOR"/>
    <property type="match status" value="1"/>
</dbReference>
<dbReference type="FunFam" id="3.30.160.60:FF:000100">
    <property type="entry name" value="Zinc finger 45-like"/>
    <property type="match status" value="1"/>
</dbReference>
<feature type="compositionally biased region" description="Polar residues" evidence="12">
    <location>
        <begin position="735"/>
        <end position="760"/>
    </location>
</feature>
<gene>
    <name evidence="15" type="primary">LOC114432430</name>
</gene>
<accession>A0A6P7HVX1</accession>
<feature type="domain" description="C2H2-type" evidence="13">
    <location>
        <begin position="1486"/>
        <end position="1512"/>
    </location>
</feature>
<evidence type="ECO:0000259" key="13">
    <source>
        <dbReference type="PROSITE" id="PS50157"/>
    </source>
</evidence>